<reference evidence="7" key="1">
    <citation type="journal article" date="2014" name="Int. J. Syst. Evol. Microbiol.">
        <title>Complete genome sequence of Corynebacterium casei LMG S-19264T (=DSM 44701T), isolated from a smear-ripened cheese.</title>
        <authorList>
            <consortium name="US DOE Joint Genome Institute (JGI-PGF)"/>
            <person name="Walter F."/>
            <person name="Albersmeier A."/>
            <person name="Kalinowski J."/>
            <person name="Ruckert C."/>
        </authorList>
    </citation>
    <scope>NUCLEOTIDE SEQUENCE</scope>
    <source>
        <strain evidence="7">KCTC 42590</strain>
    </source>
</reference>
<dbReference type="CDD" id="cd04886">
    <property type="entry name" value="ACT_ThrD-II-like"/>
    <property type="match status" value="1"/>
</dbReference>
<dbReference type="Pfam" id="PF00291">
    <property type="entry name" value="PALP"/>
    <property type="match status" value="1"/>
</dbReference>
<dbReference type="Pfam" id="PF01842">
    <property type="entry name" value="ACT"/>
    <property type="match status" value="1"/>
</dbReference>
<dbReference type="Gene3D" id="3.30.70.260">
    <property type="match status" value="1"/>
</dbReference>
<comment type="catalytic activity">
    <reaction evidence="5">
        <text>L-serine = pyruvate + NH4(+)</text>
        <dbReference type="Rhea" id="RHEA:19169"/>
        <dbReference type="ChEBI" id="CHEBI:15361"/>
        <dbReference type="ChEBI" id="CHEBI:28938"/>
        <dbReference type="ChEBI" id="CHEBI:33384"/>
        <dbReference type="EC" id="4.3.1.17"/>
    </reaction>
</comment>
<dbReference type="InterPro" id="IPR044561">
    <property type="entry name" value="ACT_ThrD-II-like"/>
</dbReference>
<dbReference type="InterPro" id="IPR002912">
    <property type="entry name" value="ACT_dom"/>
</dbReference>
<keyword evidence="8" id="KW-1185">Reference proteome</keyword>
<dbReference type="AlphaFoldDB" id="A0A919AU50"/>
<organism evidence="7 8">
    <name type="scientific">Kordiimonas sediminis</name>
    <dbReference type="NCBI Taxonomy" id="1735581"/>
    <lineage>
        <taxon>Bacteria</taxon>
        <taxon>Pseudomonadati</taxon>
        <taxon>Pseudomonadota</taxon>
        <taxon>Alphaproteobacteria</taxon>
        <taxon>Kordiimonadales</taxon>
        <taxon>Kordiimonadaceae</taxon>
        <taxon>Kordiimonas</taxon>
    </lineage>
</organism>
<dbReference type="InterPro" id="IPR001926">
    <property type="entry name" value="TrpB-like_PALP"/>
</dbReference>
<name>A0A919AU50_9PROT</name>
<sequence>MTDKKLPITPEDVIAAEKAIKGAINRTQMTKSITLSNITGAECWLKFEIFQFTAAYKERGALNKLLSLDPEKINGVVAMSAGNHAQGVSYHAARLGIPATIVMPLGTPFNKVKGTEELGARVVLAGATLEEATQAALDIAEEENLVFLHPFDDPLVMAGQGTVALEMLEDAPDLDTLIVPIGGGGLISGMATIAKHLNPNIRIIGVQTEAFPSMKEAMDGSKLGGSNITIAEGIAVNNPGNRTQSVIRELVDEILVVPESRIEAALVLLMEIEKVVVEGAGAISLAALMQYPEKFKGHKVGMVLTGGNIDSRLLASAIMRGMARDGRLSRLRIQMLDQPGALAEVTAAVAQVGANVIELRHQREFGAVSLKMTEMELVIEAKDKDHANKLITALEQKGFKVSAAKTV</sequence>
<dbReference type="InterPro" id="IPR050147">
    <property type="entry name" value="Ser/Thr_Dehydratase"/>
</dbReference>
<evidence type="ECO:0000256" key="4">
    <source>
        <dbReference type="ARBA" id="ARBA00023239"/>
    </source>
</evidence>
<evidence type="ECO:0000256" key="3">
    <source>
        <dbReference type="ARBA" id="ARBA00022898"/>
    </source>
</evidence>
<evidence type="ECO:0000313" key="7">
    <source>
        <dbReference type="EMBL" id="GHF26974.1"/>
    </source>
</evidence>
<reference evidence="7" key="2">
    <citation type="submission" date="2020-09" db="EMBL/GenBank/DDBJ databases">
        <authorList>
            <person name="Sun Q."/>
            <person name="Kim S."/>
        </authorList>
    </citation>
    <scope>NUCLEOTIDE SEQUENCE</scope>
    <source>
        <strain evidence="7">KCTC 42590</strain>
    </source>
</reference>
<dbReference type="Proteomes" id="UP000630923">
    <property type="component" value="Unassembled WGS sequence"/>
</dbReference>
<dbReference type="RefSeq" id="WP_191253010.1">
    <property type="nucleotide sequence ID" value="NZ_BNCI01000002.1"/>
</dbReference>
<dbReference type="CDD" id="cd01562">
    <property type="entry name" value="Thr-dehyd"/>
    <property type="match status" value="1"/>
</dbReference>
<keyword evidence="4" id="KW-0456">Lyase</keyword>
<evidence type="ECO:0000256" key="5">
    <source>
        <dbReference type="ARBA" id="ARBA00049406"/>
    </source>
</evidence>
<dbReference type="GO" id="GO:0009097">
    <property type="term" value="P:isoleucine biosynthetic process"/>
    <property type="evidence" value="ECO:0007669"/>
    <property type="project" value="TreeGrafter"/>
</dbReference>
<comment type="cofactor">
    <cofactor evidence="1">
        <name>pyridoxal 5'-phosphate</name>
        <dbReference type="ChEBI" id="CHEBI:597326"/>
    </cofactor>
</comment>
<accession>A0A919AU50</accession>
<comment type="similarity">
    <text evidence="2">Belongs to the serine/threonine dehydratase family.</text>
</comment>
<dbReference type="FunFam" id="3.40.50.1100:FF:000007">
    <property type="entry name" value="L-threonine dehydratase catabolic TdcB"/>
    <property type="match status" value="1"/>
</dbReference>
<dbReference type="Gene3D" id="3.40.50.1100">
    <property type="match status" value="2"/>
</dbReference>
<keyword evidence="3" id="KW-0663">Pyridoxal phosphate</keyword>
<comment type="caution">
    <text evidence="7">The sequence shown here is derived from an EMBL/GenBank/DDBJ whole genome shotgun (WGS) entry which is preliminary data.</text>
</comment>
<evidence type="ECO:0000256" key="2">
    <source>
        <dbReference type="ARBA" id="ARBA00010869"/>
    </source>
</evidence>
<dbReference type="GO" id="GO:0003941">
    <property type="term" value="F:L-serine ammonia-lyase activity"/>
    <property type="evidence" value="ECO:0007669"/>
    <property type="project" value="UniProtKB-EC"/>
</dbReference>
<dbReference type="PANTHER" id="PTHR48078:SF6">
    <property type="entry name" value="L-THREONINE DEHYDRATASE CATABOLIC TDCB"/>
    <property type="match status" value="1"/>
</dbReference>
<dbReference type="SUPFAM" id="SSF55021">
    <property type="entry name" value="ACT-like"/>
    <property type="match status" value="1"/>
</dbReference>
<proteinExistence type="inferred from homology"/>
<dbReference type="PROSITE" id="PS51671">
    <property type="entry name" value="ACT"/>
    <property type="match status" value="1"/>
</dbReference>
<dbReference type="GO" id="GO:0030170">
    <property type="term" value="F:pyridoxal phosphate binding"/>
    <property type="evidence" value="ECO:0007669"/>
    <property type="project" value="UniProtKB-ARBA"/>
</dbReference>
<dbReference type="FunFam" id="3.40.50.1100:FF:000005">
    <property type="entry name" value="Threonine dehydratase catabolic"/>
    <property type="match status" value="1"/>
</dbReference>
<evidence type="ECO:0000313" key="8">
    <source>
        <dbReference type="Proteomes" id="UP000630923"/>
    </source>
</evidence>
<dbReference type="PANTHER" id="PTHR48078">
    <property type="entry name" value="THREONINE DEHYDRATASE, MITOCHONDRIAL-RELATED"/>
    <property type="match status" value="1"/>
</dbReference>
<gene>
    <name evidence="7" type="ORF">GCM10017044_22520</name>
</gene>
<dbReference type="GO" id="GO:0006565">
    <property type="term" value="P:L-serine catabolic process"/>
    <property type="evidence" value="ECO:0007669"/>
    <property type="project" value="TreeGrafter"/>
</dbReference>
<dbReference type="InterPro" id="IPR036052">
    <property type="entry name" value="TrpB-like_PALP_sf"/>
</dbReference>
<feature type="domain" description="ACT" evidence="6">
    <location>
        <begin position="330"/>
        <end position="407"/>
    </location>
</feature>
<dbReference type="EMBL" id="BNCI01000002">
    <property type="protein sequence ID" value="GHF26974.1"/>
    <property type="molecule type" value="Genomic_DNA"/>
</dbReference>
<evidence type="ECO:0000259" key="6">
    <source>
        <dbReference type="PROSITE" id="PS51671"/>
    </source>
</evidence>
<dbReference type="NCBIfam" id="TIGR01127">
    <property type="entry name" value="ilvA_1Cterm"/>
    <property type="match status" value="1"/>
</dbReference>
<dbReference type="NCBIfam" id="NF005600">
    <property type="entry name" value="PRK07334.1"/>
    <property type="match status" value="1"/>
</dbReference>
<dbReference type="GO" id="GO:0004794">
    <property type="term" value="F:threonine deaminase activity"/>
    <property type="evidence" value="ECO:0007669"/>
    <property type="project" value="InterPro"/>
</dbReference>
<evidence type="ECO:0000256" key="1">
    <source>
        <dbReference type="ARBA" id="ARBA00001933"/>
    </source>
</evidence>
<protein>
    <submittedName>
        <fullName evidence="7">Threonine ammonia-lyase</fullName>
    </submittedName>
</protein>
<dbReference type="GO" id="GO:0006567">
    <property type="term" value="P:L-threonine catabolic process"/>
    <property type="evidence" value="ECO:0007669"/>
    <property type="project" value="InterPro"/>
</dbReference>
<dbReference type="SUPFAM" id="SSF53686">
    <property type="entry name" value="Tryptophan synthase beta subunit-like PLP-dependent enzymes"/>
    <property type="match status" value="1"/>
</dbReference>
<dbReference type="InterPro" id="IPR005789">
    <property type="entry name" value="Thr_deHydtase_catblc"/>
</dbReference>
<dbReference type="InterPro" id="IPR045865">
    <property type="entry name" value="ACT-like_dom_sf"/>
</dbReference>